<dbReference type="GO" id="GO:0016715">
    <property type="term" value="F:oxidoreductase activity, acting on paired donors, with incorporation or reduction of molecular oxygen, reduced ascorbate as one donor, and incorporation of one atom of oxygen"/>
    <property type="evidence" value="ECO:0007669"/>
    <property type="project" value="InterPro"/>
</dbReference>
<evidence type="ECO:0000313" key="3">
    <source>
        <dbReference type="EMBL" id="MDC3981307.1"/>
    </source>
</evidence>
<name>A0A9X4ASL4_9BACT</name>
<dbReference type="SUPFAM" id="SSF49742">
    <property type="entry name" value="PHM/PNGase F"/>
    <property type="match status" value="1"/>
</dbReference>
<comment type="caution">
    <text evidence="3">The sequence shown here is derived from an EMBL/GenBank/DDBJ whole genome shotgun (WGS) entry which is preliminary data.</text>
</comment>
<organism evidence="3 4">
    <name type="scientific">Polyangium jinanense</name>
    <dbReference type="NCBI Taxonomy" id="2829994"/>
    <lineage>
        <taxon>Bacteria</taxon>
        <taxon>Pseudomonadati</taxon>
        <taxon>Myxococcota</taxon>
        <taxon>Polyangia</taxon>
        <taxon>Polyangiales</taxon>
        <taxon>Polyangiaceae</taxon>
        <taxon>Polyangium</taxon>
    </lineage>
</organism>
<keyword evidence="4" id="KW-1185">Reference proteome</keyword>
<sequence length="306" mass="33085">MNRCIGLLLVAAPLVLAACGDAENGAVSDPDVFRLDLGTFTAPAGESFLCSYTDTITTREISVISAEGIQGPGGHHLTMYYVDNKRPVGSVPCSGTTEMLDWHFVVGAGGEGMGEGGLVDLAEGLAIKIPAGKQLMVQAHYINASGADQEVHDWMDIRTTDPSRVKAYAGDFVVLDDTFEIPAHASKESTSICEITEDTQLSMLLGHMHETGTHYKLETLDENGSPLKTLIDNAWQPSYASHPPVSTFTMEEPLVIPAGTRLRQTCSWDNTSSTPMLFPTEMCIAFGYYFPGESRRMCERVDEAAP</sequence>
<dbReference type="InterPro" id="IPR008977">
    <property type="entry name" value="PHM/PNGase_F_dom_sf"/>
</dbReference>
<dbReference type="InterPro" id="IPR014784">
    <property type="entry name" value="Cu2_ascorb_mOase-like_C"/>
</dbReference>
<reference evidence="3 4" key="1">
    <citation type="submission" date="2021-04" db="EMBL/GenBank/DDBJ databases">
        <title>Genome analysis of Polyangium sp.</title>
        <authorList>
            <person name="Li Y."/>
            <person name="Wang J."/>
        </authorList>
    </citation>
    <scope>NUCLEOTIDE SEQUENCE [LARGE SCALE GENOMIC DNA]</scope>
    <source>
        <strain evidence="3 4">SDU14</strain>
    </source>
</reference>
<protein>
    <recommendedName>
        <fullName evidence="5">Copper type II ascorbate-dependent monooxygenase C-terminal domain-containing protein</fullName>
    </recommendedName>
</protein>
<evidence type="ECO:0000313" key="4">
    <source>
        <dbReference type="Proteomes" id="UP001151081"/>
    </source>
</evidence>
<keyword evidence="1" id="KW-1015">Disulfide bond</keyword>
<evidence type="ECO:0000256" key="2">
    <source>
        <dbReference type="SAM" id="SignalP"/>
    </source>
</evidence>
<gene>
    <name evidence="3" type="ORF">KEG57_12405</name>
</gene>
<dbReference type="RefSeq" id="WP_272419891.1">
    <property type="nucleotide sequence ID" value="NZ_JAGTJJ010000004.1"/>
</dbReference>
<evidence type="ECO:0008006" key="5">
    <source>
        <dbReference type="Google" id="ProtNLM"/>
    </source>
</evidence>
<feature type="signal peptide" evidence="2">
    <location>
        <begin position="1"/>
        <end position="17"/>
    </location>
</feature>
<feature type="chain" id="PRO_5040826453" description="Copper type II ascorbate-dependent monooxygenase C-terminal domain-containing protein" evidence="2">
    <location>
        <begin position="18"/>
        <end position="306"/>
    </location>
</feature>
<dbReference type="AlphaFoldDB" id="A0A9X4ASL4"/>
<evidence type="ECO:0000256" key="1">
    <source>
        <dbReference type="ARBA" id="ARBA00023157"/>
    </source>
</evidence>
<dbReference type="EMBL" id="JAGTJJ010000004">
    <property type="protein sequence ID" value="MDC3981307.1"/>
    <property type="molecule type" value="Genomic_DNA"/>
</dbReference>
<dbReference type="PROSITE" id="PS51257">
    <property type="entry name" value="PROKAR_LIPOPROTEIN"/>
    <property type="match status" value="1"/>
</dbReference>
<proteinExistence type="predicted"/>
<keyword evidence="2" id="KW-0732">Signal</keyword>
<accession>A0A9X4ASL4</accession>
<dbReference type="Gene3D" id="2.60.120.230">
    <property type="match status" value="1"/>
</dbReference>
<dbReference type="Proteomes" id="UP001151081">
    <property type="component" value="Unassembled WGS sequence"/>
</dbReference>